<evidence type="ECO:0000313" key="3">
    <source>
        <dbReference type="EMBL" id="PQO39288.1"/>
    </source>
</evidence>
<keyword evidence="2" id="KW-1133">Transmembrane helix</keyword>
<evidence type="ECO:0000313" key="4">
    <source>
        <dbReference type="Proteomes" id="UP000240009"/>
    </source>
</evidence>
<sequence length="237" mass="26829">MLLLLLLAALLLILLLVLLLLALRLILLLLLLLILLLILILGVAIGLVLIVLVVLLFQKLFDLFDDLLLHRNRFRFGLTTSDSFLYFSHQSPDFGQGIFSLNLFGLIGSKAAWSFRFGLGPPFADIFTIGRRASINGGLRVVRCRFGFGRKIKIVEQIAPQVVEQFFVQRRHSGPVILRFLGANGDRHHRDQQAGDDPTGGDKSIRHRSLPPDRRRQARSVRYRADSQDRRSLLRCS</sequence>
<feature type="transmembrane region" description="Helical" evidence="2">
    <location>
        <begin position="34"/>
        <end position="57"/>
    </location>
</feature>
<proteinExistence type="predicted"/>
<dbReference type="EMBL" id="PUIA01000016">
    <property type="protein sequence ID" value="PQO39288.1"/>
    <property type="molecule type" value="Genomic_DNA"/>
</dbReference>
<protein>
    <submittedName>
        <fullName evidence="3">Uncharacterized protein</fullName>
    </submittedName>
</protein>
<organism evidence="3 4">
    <name type="scientific">Blastopirellula marina</name>
    <dbReference type="NCBI Taxonomy" id="124"/>
    <lineage>
        <taxon>Bacteria</taxon>
        <taxon>Pseudomonadati</taxon>
        <taxon>Planctomycetota</taxon>
        <taxon>Planctomycetia</taxon>
        <taxon>Pirellulales</taxon>
        <taxon>Pirellulaceae</taxon>
        <taxon>Blastopirellula</taxon>
    </lineage>
</organism>
<gene>
    <name evidence="3" type="ORF">C5Y96_05385</name>
</gene>
<evidence type="ECO:0000256" key="1">
    <source>
        <dbReference type="SAM" id="MobiDB-lite"/>
    </source>
</evidence>
<accession>A0A2S8G4B5</accession>
<name>A0A2S8G4B5_9BACT</name>
<keyword evidence="2" id="KW-0472">Membrane</keyword>
<keyword evidence="2" id="KW-0812">Transmembrane</keyword>
<comment type="caution">
    <text evidence="3">The sequence shown here is derived from an EMBL/GenBank/DDBJ whole genome shotgun (WGS) entry which is preliminary data.</text>
</comment>
<dbReference type="Proteomes" id="UP000240009">
    <property type="component" value="Unassembled WGS sequence"/>
</dbReference>
<feature type="region of interest" description="Disordered" evidence="1">
    <location>
        <begin position="187"/>
        <end position="231"/>
    </location>
</feature>
<reference evidence="3 4" key="1">
    <citation type="submission" date="2018-02" db="EMBL/GenBank/DDBJ databases">
        <title>Comparative genomes isolates from brazilian mangrove.</title>
        <authorList>
            <person name="Araujo J.E."/>
            <person name="Taketani R.G."/>
            <person name="Silva M.C.P."/>
            <person name="Loureco M.V."/>
            <person name="Andreote F.D."/>
        </authorList>
    </citation>
    <scope>NUCLEOTIDE SEQUENCE [LARGE SCALE GENOMIC DNA]</scope>
    <source>
        <strain evidence="3 4">HEX-2 MGV</strain>
    </source>
</reference>
<evidence type="ECO:0000256" key="2">
    <source>
        <dbReference type="SAM" id="Phobius"/>
    </source>
</evidence>
<dbReference type="AlphaFoldDB" id="A0A2S8G4B5"/>